<dbReference type="EMBL" id="SMFU01000007">
    <property type="protein sequence ID" value="TCK08855.1"/>
    <property type="molecule type" value="Genomic_DNA"/>
</dbReference>
<dbReference type="RefSeq" id="WP_132288224.1">
    <property type="nucleotide sequence ID" value="NZ_SMFU01000007.1"/>
</dbReference>
<keyword evidence="2" id="KW-1003">Cell membrane</keyword>
<keyword evidence="15" id="KW-1185">Reference proteome</keyword>
<dbReference type="GO" id="GO:0005886">
    <property type="term" value="C:plasma membrane"/>
    <property type="evidence" value="ECO:0007669"/>
    <property type="project" value="UniProtKB-SubCell"/>
</dbReference>
<evidence type="ECO:0000256" key="8">
    <source>
        <dbReference type="ARBA" id="ARBA00038408"/>
    </source>
</evidence>
<comment type="caution">
    <text evidence="14">The sequence shown here is derived from an EMBL/GenBank/DDBJ whole genome shotgun (WGS) entry which is preliminary data.</text>
</comment>
<evidence type="ECO:0000259" key="13">
    <source>
        <dbReference type="PROSITE" id="PS50198"/>
    </source>
</evidence>
<accession>A0A4R1GPE5</accession>
<dbReference type="AlphaFoldDB" id="A0A4R1GPE5"/>
<evidence type="ECO:0000313" key="14">
    <source>
        <dbReference type="EMBL" id="TCK08855.1"/>
    </source>
</evidence>
<dbReference type="InterPro" id="IPR023058">
    <property type="entry name" value="PPIase_PpiC_CS"/>
</dbReference>
<dbReference type="PROSITE" id="PS01096">
    <property type="entry name" value="PPIC_PPIASE_1"/>
    <property type="match status" value="1"/>
</dbReference>
<evidence type="ECO:0000256" key="6">
    <source>
        <dbReference type="ARBA" id="ARBA00023136"/>
    </source>
</evidence>
<keyword evidence="3" id="KW-0997">Cell inner membrane</keyword>
<evidence type="ECO:0000256" key="9">
    <source>
        <dbReference type="ARBA" id="ARBA00040743"/>
    </source>
</evidence>
<evidence type="ECO:0000256" key="12">
    <source>
        <dbReference type="SAM" id="Phobius"/>
    </source>
</evidence>
<dbReference type="SUPFAM" id="SSF54534">
    <property type="entry name" value="FKBP-like"/>
    <property type="match status" value="1"/>
</dbReference>
<keyword evidence="4 12" id="KW-0812">Transmembrane</keyword>
<dbReference type="Pfam" id="PF13624">
    <property type="entry name" value="SurA_N_3"/>
    <property type="match status" value="1"/>
</dbReference>
<evidence type="ECO:0000313" key="15">
    <source>
        <dbReference type="Proteomes" id="UP000294546"/>
    </source>
</evidence>
<comment type="similarity">
    <text evidence="8">Belongs to the PpiD chaperone family.</text>
</comment>
<evidence type="ECO:0000256" key="1">
    <source>
        <dbReference type="ARBA" id="ARBA00004382"/>
    </source>
</evidence>
<name>A0A4R1GPE5_9GAMM</name>
<keyword evidence="5 12" id="KW-1133">Transmembrane helix</keyword>
<dbReference type="Gene3D" id="3.10.50.40">
    <property type="match status" value="1"/>
</dbReference>
<gene>
    <name evidence="14" type="ORF">CLV83_0951</name>
</gene>
<dbReference type="Gene3D" id="1.10.4030.10">
    <property type="entry name" value="Porin chaperone SurA, peptide-binding domain"/>
    <property type="match status" value="1"/>
</dbReference>
<proteinExistence type="inferred from homology"/>
<organism evidence="14 15">
    <name type="scientific">Marinobacterium mangrovicola</name>
    <dbReference type="NCBI Taxonomy" id="1476959"/>
    <lineage>
        <taxon>Bacteria</taxon>
        <taxon>Pseudomonadati</taxon>
        <taxon>Pseudomonadota</taxon>
        <taxon>Gammaproteobacteria</taxon>
        <taxon>Oceanospirillales</taxon>
        <taxon>Oceanospirillaceae</taxon>
        <taxon>Marinobacterium</taxon>
    </lineage>
</organism>
<dbReference type="Proteomes" id="UP000294546">
    <property type="component" value="Unassembled WGS sequence"/>
</dbReference>
<dbReference type="InterPro" id="IPR046357">
    <property type="entry name" value="PPIase_dom_sf"/>
</dbReference>
<evidence type="ECO:0000256" key="10">
    <source>
        <dbReference type="ARBA" id="ARBA00042775"/>
    </source>
</evidence>
<protein>
    <recommendedName>
        <fullName evidence="9">Periplasmic chaperone PpiD</fullName>
    </recommendedName>
    <alternativeName>
        <fullName evidence="10">Periplasmic folding chaperone</fullName>
    </alternativeName>
</protein>
<keyword evidence="11 14" id="KW-0413">Isomerase</keyword>
<feature type="domain" description="PpiC" evidence="13">
    <location>
        <begin position="264"/>
        <end position="363"/>
    </location>
</feature>
<sequence length="625" mass="68755">MLQTIRENSKGIIAKVIVGLIAITFALFGVESLISLANQEPAPAEVNGEDISQQDLFQGMELQRRQLLAQMGENADPSAIDDKLLRQMVLDGLIQRTVLLQNADEMGFHLSEQMIDQMIVSTPQFQVDGKFDRNQFEAVLRSAGFTPLMYRDLIRKEQLIQQAQMGYMLSEFSTQSELERLVALDRQTRDIDYLNVSIDPASVDISDEELQAAYDEQADSLVTEEQVAVNYVELDRTDFARPDDVSEADIQAAYDRMLAGYEADEEREARHILVDITPDRDEDQALAKAQELRQEIVDGADFAAVAKRESGDLGSADQGGELGYNGRGVFVGPFEDALFDLEPGEVSEPVRTEFGYHLIKLEDVRETSAPTLAEAEADLREQVAQEAAEQDYVAALETLADLSFSSSGLQAVSEELGLEIRSSQPFGRTGGSDEVTSSQRVVDAAYSEAVLEEDLNSDPIELDSGRTVVVHLKEHLEPRQLAFEEVRDQLEQQLRAEKAAQQAEERVETLMAGLESGSTLADLEADSVWQSHAAAGRGDSNLPAAVVQKAFAMPKPAEGETSYGIAALDDGSRAVVVVRSVQEGDGELSDEEHAALASMISSQRGQQVYRAHIDYLRDQAEVETN</sequence>
<comment type="subcellular location">
    <subcellularLocation>
        <location evidence="1">Cell inner membrane</location>
        <topology evidence="1">Single-pass type II membrane protein</topology>
        <orientation evidence="1">Periplasmic side</orientation>
    </subcellularLocation>
</comment>
<evidence type="ECO:0000256" key="2">
    <source>
        <dbReference type="ARBA" id="ARBA00022475"/>
    </source>
</evidence>
<keyword evidence="6 12" id="KW-0472">Membrane</keyword>
<evidence type="ECO:0000256" key="4">
    <source>
        <dbReference type="ARBA" id="ARBA00022692"/>
    </source>
</evidence>
<dbReference type="PANTHER" id="PTHR47529:SF1">
    <property type="entry name" value="PERIPLASMIC CHAPERONE PPID"/>
    <property type="match status" value="1"/>
</dbReference>
<dbReference type="OrthoDB" id="9812372at2"/>
<dbReference type="InterPro" id="IPR000297">
    <property type="entry name" value="PPIase_PpiC"/>
</dbReference>
<keyword evidence="7" id="KW-0143">Chaperone</keyword>
<dbReference type="PROSITE" id="PS50198">
    <property type="entry name" value="PPIC_PPIASE_2"/>
    <property type="match status" value="1"/>
</dbReference>
<dbReference type="GO" id="GO:0003755">
    <property type="term" value="F:peptidyl-prolyl cis-trans isomerase activity"/>
    <property type="evidence" value="ECO:0007669"/>
    <property type="project" value="UniProtKB-KW"/>
</dbReference>
<evidence type="ECO:0000256" key="3">
    <source>
        <dbReference type="ARBA" id="ARBA00022519"/>
    </source>
</evidence>
<dbReference type="Pfam" id="PF00639">
    <property type="entry name" value="Rotamase"/>
    <property type="match status" value="1"/>
</dbReference>
<evidence type="ECO:0000256" key="5">
    <source>
        <dbReference type="ARBA" id="ARBA00022989"/>
    </source>
</evidence>
<feature type="transmembrane region" description="Helical" evidence="12">
    <location>
        <begin position="12"/>
        <end position="30"/>
    </location>
</feature>
<dbReference type="PANTHER" id="PTHR47529">
    <property type="entry name" value="PEPTIDYL-PROLYL CIS-TRANS ISOMERASE D"/>
    <property type="match status" value="1"/>
</dbReference>
<evidence type="ECO:0000256" key="7">
    <source>
        <dbReference type="ARBA" id="ARBA00023186"/>
    </source>
</evidence>
<dbReference type="SUPFAM" id="SSF109998">
    <property type="entry name" value="Triger factor/SurA peptide-binding domain-like"/>
    <property type="match status" value="1"/>
</dbReference>
<evidence type="ECO:0000256" key="11">
    <source>
        <dbReference type="PROSITE-ProRule" id="PRU00278"/>
    </source>
</evidence>
<dbReference type="InterPro" id="IPR052029">
    <property type="entry name" value="PpiD_chaperone"/>
</dbReference>
<keyword evidence="11" id="KW-0697">Rotamase</keyword>
<reference evidence="14 15" key="1">
    <citation type="submission" date="2019-03" db="EMBL/GenBank/DDBJ databases">
        <title>Genomic Encyclopedia of Archaeal and Bacterial Type Strains, Phase II (KMG-II): from individual species to whole genera.</title>
        <authorList>
            <person name="Goeker M."/>
        </authorList>
    </citation>
    <scope>NUCLEOTIDE SEQUENCE [LARGE SCALE GENOMIC DNA]</scope>
    <source>
        <strain evidence="14 15">DSM 27697</strain>
    </source>
</reference>
<dbReference type="InterPro" id="IPR027304">
    <property type="entry name" value="Trigger_fact/SurA_dom_sf"/>
</dbReference>